<feature type="region of interest" description="Disordered" evidence="1">
    <location>
        <begin position="1"/>
        <end position="120"/>
    </location>
</feature>
<dbReference type="InterPro" id="IPR025558">
    <property type="entry name" value="DUF4283"/>
</dbReference>
<evidence type="ECO:0000259" key="2">
    <source>
        <dbReference type="Pfam" id="PF14111"/>
    </source>
</evidence>
<evidence type="ECO:0000313" key="5">
    <source>
        <dbReference type="Proteomes" id="UP000187203"/>
    </source>
</evidence>
<dbReference type="PANTHER" id="PTHR31286:SF167">
    <property type="entry name" value="OS09G0268800 PROTEIN"/>
    <property type="match status" value="1"/>
</dbReference>
<dbReference type="OrthoDB" id="990321at2759"/>
<feature type="compositionally biased region" description="Polar residues" evidence="1">
    <location>
        <begin position="538"/>
        <end position="547"/>
    </location>
</feature>
<feature type="region of interest" description="Disordered" evidence="1">
    <location>
        <begin position="375"/>
        <end position="430"/>
    </location>
</feature>
<dbReference type="Proteomes" id="UP000187203">
    <property type="component" value="Unassembled WGS sequence"/>
</dbReference>
<dbReference type="AlphaFoldDB" id="A0A1R3L2I9"/>
<accession>A0A1R3L2I9</accession>
<protein>
    <recommendedName>
        <fullName evidence="6">DUF4283 domain-containing protein</fullName>
    </recommendedName>
</protein>
<proteinExistence type="predicted"/>
<dbReference type="EMBL" id="AWUE01003947">
    <property type="protein sequence ID" value="OMP13551.1"/>
    <property type="molecule type" value="Genomic_DNA"/>
</dbReference>
<feature type="region of interest" description="Disordered" evidence="1">
    <location>
        <begin position="500"/>
        <end position="547"/>
    </location>
</feature>
<evidence type="ECO:0000256" key="1">
    <source>
        <dbReference type="SAM" id="MobiDB-lite"/>
    </source>
</evidence>
<evidence type="ECO:0000313" key="4">
    <source>
        <dbReference type="EMBL" id="OMP13551.1"/>
    </source>
</evidence>
<keyword evidence="5" id="KW-1185">Reference proteome</keyword>
<feature type="domain" description="Zinc knuckle CX2CX4HX4C" evidence="3">
    <location>
        <begin position="277"/>
        <end position="325"/>
    </location>
</feature>
<feature type="compositionally biased region" description="Basic and acidic residues" evidence="1">
    <location>
        <begin position="395"/>
        <end position="411"/>
    </location>
</feature>
<dbReference type="PANTHER" id="PTHR31286">
    <property type="entry name" value="GLYCINE-RICH CELL WALL STRUCTURAL PROTEIN 1.8-LIKE"/>
    <property type="match status" value="1"/>
</dbReference>
<name>A0A1R3L2I9_9ROSI</name>
<organism evidence="4 5">
    <name type="scientific">Corchorus olitorius</name>
    <dbReference type="NCBI Taxonomy" id="93759"/>
    <lineage>
        <taxon>Eukaryota</taxon>
        <taxon>Viridiplantae</taxon>
        <taxon>Streptophyta</taxon>
        <taxon>Embryophyta</taxon>
        <taxon>Tracheophyta</taxon>
        <taxon>Spermatophyta</taxon>
        <taxon>Magnoliopsida</taxon>
        <taxon>eudicotyledons</taxon>
        <taxon>Gunneridae</taxon>
        <taxon>Pentapetalae</taxon>
        <taxon>rosids</taxon>
        <taxon>malvids</taxon>
        <taxon>Malvales</taxon>
        <taxon>Malvaceae</taxon>
        <taxon>Grewioideae</taxon>
        <taxon>Apeibeae</taxon>
        <taxon>Corchorus</taxon>
    </lineage>
</organism>
<feature type="compositionally biased region" description="Basic and acidic residues" evidence="1">
    <location>
        <begin position="79"/>
        <end position="89"/>
    </location>
</feature>
<evidence type="ECO:0000259" key="3">
    <source>
        <dbReference type="Pfam" id="PF14392"/>
    </source>
</evidence>
<evidence type="ECO:0008006" key="6">
    <source>
        <dbReference type="Google" id="ProtNLM"/>
    </source>
</evidence>
<feature type="compositionally biased region" description="Low complexity" evidence="1">
    <location>
        <begin position="417"/>
        <end position="427"/>
    </location>
</feature>
<feature type="domain" description="DUF4283" evidence="2">
    <location>
        <begin position="139"/>
        <end position="220"/>
    </location>
</feature>
<dbReference type="InterPro" id="IPR040256">
    <property type="entry name" value="At4g02000-like"/>
</dbReference>
<sequence length="547" mass="63597">MSRPSSSSTQYMKSAQYPKPMQVSRKIRSKDTQHKFHPYKKKAVSEGMNQGVSRKTIKRSITRNLPKPPIPPPKTLQNHMERIQGKRECSWSNSESSSEDSDEDMTSPYNNQPVPEVRTRALRDPIVQPNLSNVPNRREYWQKCLVAVLKDFRKFSTHTLQRHINREWRLRGGANVLGREGNTYLIELTEDIDRNYAVQESPWLLDGAMLVTVPWRPNTGLRNVEIRHTHMWVQLWGMPLEYFQEEIARSLAAVIGPVERVDWDNRNIRFIRVRVLVDLTRPLIPSCSMVRDDGVRERIRFRYERVAKFCKHCGFIGHTHPHCPYTNTEVERMLNEQMEEVTHNLGHGIIYEVQQHHFSDDIRAYHRRRHRRNTTIIYRNGQRPNQGAKAAQHQQEARNGDHEMPPDENRPRQHSHGNNNEENGQQQRDQAPEMQMTLVENGDTLPQINQHQQQQSEMELMSNQEGTNDNLPPLPEIILNLSADVHQEHMLIAEILGQAEEGQEDPPPIQEEGNQEISPPSLDIILEHTEQIGEPSPEIQSQPAQVR</sequence>
<reference evidence="5" key="1">
    <citation type="submission" date="2013-09" db="EMBL/GenBank/DDBJ databases">
        <title>Corchorus olitorius genome sequencing.</title>
        <authorList>
            <person name="Alam M."/>
            <person name="Haque M.S."/>
            <person name="Islam M.S."/>
            <person name="Emdad E.M."/>
            <person name="Islam M.M."/>
            <person name="Ahmed B."/>
            <person name="Halim A."/>
            <person name="Hossen Q.M.M."/>
            <person name="Hossain M.Z."/>
            <person name="Ahmed R."/>
            <person name="Khan M.M."/>
            <person name="Islam R."/>
            <person name="Rashid M.M."/>
            <person name="Khan S.A."/>
            <person name="Rahman M.S."/>
            <person name="Alam M."/>
            <person name="Yahiya A.S."/>
            <person name="Khan M.S."/>
            <person name="Azam M.S."/>
            <person name="Haque T."/>
            <person name="Lashkar M.Z.H."/>
            <person name="Akhand A.I."/>
            <person name="Morshed G."/>
            <person name="Roy S."/>
            <person name="Uddin K.S."/>
            <person name="Rabeya T."/>
            <person name="Hossain A.S."/>
            <person name="Chowdhury A."/>
            <person name="Snigdha A.R."/>
            <person name="Mortoza M.S."/>
            <person name="Matin S.A."/>
            <person name="Hoque S.M.E."/>
            <person name="Islam M.K."/>
            <person name="Roy D.K."/>
            <person name="Haider R."/>
            <person name="Moosa M.M."/>
            <person name="Elias S.M."/>
            <person name="Hasan A.M."/>
            <person name="Jahan S."/>
            <person name="Shafiuddin M."/>
            <person name="Mahmood N."/>
            <person name="Shommy N.S."/>
        </authorList>
    </citation>
    <scope>NUCLEOTIDE SEQUENCE [LARGE SCALE GENOMIC DNA]</scope>
    <source>
        <strain evidence="5">cv. O-4</strain>
    </source>
</reference>
<dbReference type="Pfam" id="PF14392">
    <property type="entry name" value="zf-CCHC_4"/>
    <property type="match status" value="1"/>
</dbReference>
<dbReference type="Pfam" id="PF14111">
    <property type="entry name" value="DUF4283"/>
    <property type="match status" value="1"/>
</dbReference>
<comment type="caution">
    <text evidence="4">The sequence shown here is derived from an EMBL/GenBank/DDBJ whole genome shotgun (WGS) entry which is preliminary data.</text>
</comment>
<dbReference type="InterPro" id="IPR025836">
    <property type="entry name" value="Zn_knuckle_CX2CX4HX4C"/>
</dbReference>
<feature type="compositionally biased region" description="Polar residues" evidence="1">
    <location>
        <begin position="1"/>
        <end position="13"/>
    </location>
</feature>
<gene>
    <name evidence="4" type="ORF">COLO4_01438</name>
</gene>